<evidence type="ECO:0000313" key="2">
    <source>
        <dbReference type="EMBL" id="PKA67124.1"/>
    </source>
</evidence>
<keyword evidence="1" id="KW-1133">Transmembrane helix</keyword>
<keyword evidence="1" id="KW-0812">Transmembrane</keyword>
<proteinExistence type="predicted"/>
<accession>A0A2I0BH81</accession>
<organism evidence="2 3">
    <name type="scientific">Apostasia shenzhenica</name>
    <dbReference type="NCBI Taxonomy" id="1088818"/>
    <lineage>
        <taxon>Eukaryota</taxon>
        <taxon>Viridiplantae</taxon>
        <taxon>Streptophyta</taxon>
        <taxon>Embryophyta</taxon>
        <taxon>Tracheophyta</taxon>
        <taxon>Spermatophyta</taxon>
        <taxon>Magnoliopsida</taxon>
        <taxon>Liliopsida</taxon>
        <taxon>Asparagales</taxon>
        <taxon>Orchidaceae</taxon>
        <taxon>Apostasioideae</taxon>
        <taxon>Apostasia</taxon>
    </lineage>
</organism>
<reference evidence="2 3" key="1">
    <citation type="journal article" date="2017" name="Nature">
        <title>The Apostasia genome and the evolution of orchids.</title>
        <authorList>
            <person name="Zhang G.Q."/>
            <person name="Liu K.W."/>
            <person name="Li Z."/>
            <person name="Lohaus R."/>
            <person name="Hsiao Y.Y."/>
            <person name="Niu S.C."/>
            <person name="Wang J.Y."/>
            <person name="Lin Y.C."/>
            <person name="Xu Q."/>
            <person name="Chen L.J."/>
            <person name="Yoshida K."/>
            <person name="Fujiwara S."/>
            <person name="Wang Z.W."/>
            <person name="Zhang Y.Q."/>
            <person name="Mitsuda N."/>
            <person name="Wang M."/>
            <person name="Liu G.H."/>
            <person name="Pecoraro L."/>
            <person name="Huang H.X."/>
            <person name="Xiao X.J."/>
            <person name="Lin M."/>
            <person name="Wu X.Y."/>
            <person name="Wu W.L."/>
            <person name="Chen Y.Y."/>
            <person name="Chang S.B."/>
            <person name="Sakamoto S."/>
            <person name="Ohme-Takagi M."/>
            <person name="Yagi M."/>
            <person name="Zeng S.J."/>
            <person name="Shen C.Y."/>
            <person name="Yeh C.M."/>
            <person name="Luo Y.B."/>
            <person name="Tsai W.C."/>
            <person name="Van de Peer Y."/>
            <person name="Liu Z.J."/>
        </authorList>
    </citation>
    <scope>NUCLEOTIDE SEQUENCE [LARGE SCALE GENOMIC DNA]</scope>
    <source>
        <strain evidence="3">cv. Shenzhen</strain>
        <tissue evidence="2">Stem</tissue>
    </source>
</reference>
<keyword evidence="3" id="KW-1185">Reference proteome</keyword>
<dbReference type="AlphaFoldDB" id="A0A2I0BH81"/>
<evidence type="ECO:0000256" key="1">
    <source>
        <dbReference type="SAM" id="Phobius"/>
    </source>
</evidence>
<evidence type="ECO:0000313" key="3">
    <source>
        <dbReference type="Proteomes" id="UP000236161"/>
    </source>
</evidence>
<dbReference type="Proteomes" id="UP000236161">
    <property type="component" value="Unassembled WGS sequence"/>
</dbReference>
<dbReference type="EMBL" id="KZ451883">
    <property type="protein sequence ID" value="PKA67124.1"/>
    <property type="molecule type" value="Genomic_DNA"/>
</dbReference>
<name>A0A2I0BH81_9ASPA</name>
<protein>
    <submittedName>
        <fullName evidence="2">Uncharacterized protein</fullName>
    </submittedName>
</protein>
<gene>
    <name evidence="2" type="ORF">AXF42_Ash004616</name>
</gene>
<feature type="transmembrane region" description="Helical" evidence="1">
    <location>
        <begin position="39"/>
        <end position="63"/>
    </location>
</feature>
<sequence length="68" mass="7560">MQQWAVIIRLLDRQLQAGGHGFDAKAAEDLQILSLRLQVLFMSGLLCSSLFLLLLCFPCSHLCSLSLL</sequence>
<keyword evidence="1" id="KW-0472">Membrane</keyword>